<name>A0A5C3P5Z3_9APHY</name>
<feature type="transmembrane region" description="Helical" evidence="1">
    <location>
        <begin position="34"/>
        <end position="53"/>
    </location>
</feature>
<organism evidence="2 3">
    <name type="scientific">Polyporus arcularius HHB13444</name>
    <dbReference type="NCBI Taxonomy" id="1314778"/>
    <lineage>
        <taxon>Eukaryota</taxon>
        <taxon>Fungi</taxon>
        <taxon>Dikarya</taxon>
        <taxon>Basidiomycota</taxon>
        <taxon>Agaricomycotina</taxon>
        <taxon>Agaricomycetes</taxon>
        <taxon>Polyporales</taxon>
        <taxon>Polyporaceae</taxon>
        <taxon>Polyporus</taxon>
    </lineage>
</organism>
<keyword evidence="1" id="KW-1133">Transmembrane helix</keyword>
<accession>A0A5C3P5Z3</accession>
<proteinExistence type="predicted"/>
<keyword evidence="1" id="KW-0812">Transmembrane</keyword>
<gene>
    <name evidence="2" type="ORF">K466DRAFT_225838</name>
</gene>
<dbReference type="Proteomes" id="UP000308197">
    <property type="component" value="Unassembled WGS sequence"/>
</dbReference>
<protein>
    <submittedName>
        <fullName evidence="2">Uncharacterized protein</fullName>
    </submittedName>
</protein>
<sequence length="96" mass="10784">MTPVPYDGHVPIVALPPPIDVPAPSPSLLRSTPSSSQVSIALRYFILVIYLAPTQYHYVWSRRLCSFLLHPLSVYLPPSATPFLRPHDYQGNSRNE</sequence>
<reference evidence="2 3" key="1">
    <citation type="journal article" date="2019" name="Nat. Ecol. Evol.">
        <title>Megaphylogeny resolves global patterns of mushroom evolution.</title>
        <authorList>
            <person name="Varga T."/>
            <person name="Krizsan K."/>
            <person name="Foldi C."/>
            <person name="Dima B."/>
            <person name="Sanchez-Garcia M."/>
            <person name="Sanchez-Ramirez S."/>
            <person name="Szollosi G.J."/>
            <person name="Szarkandi J.G."/>
            <person name="Papp V."/>
            <person name="Albert L."/>
            <person name="Andreopoulos W."/>
            <person name="Angelini C."/>
            <person name="Antonin V."/>
            <person name="Barry K.W."/>
            <person name="Bougher N.L."/>
            <person name="Buchanan P."/>
            <person name="Buyck B."/>
            <person name="Bense V."/>
            <person name="Catcheside P."/>
            <person name="Chovatia M."/>
            <person name="Cooper J."/>
            <person name="Damon W."/>
            <person name="Desjardin D."/>
            <person name="Finy P."/>
            <person name="Geml J."/>
            <person name="Haridas S."/>
            <person name="Hughes K."/>
            <person name="Justo A."/>
            <person name="Karasinski D."/>
            <person name="Kautmanova I."/>
            <person name="Kiss B."/>
            <person name="Kocsube S."/>
            <person name="Kotiranta H."/>
            <person name="LaButti K.M."/>
            <person name="Lechner B.E."/>
            <person name="Liimatainen K."/>
            <person name="Lipzen A."/>
            <person name="Lukacs Z."/>
            <person name="Mihaltcheva S."/>
            <person name="Morgado L.N."/>
            <person name="Niskanen T."/>
            <person name="Noordeloos M.E."/>
            <person name="Ohm R.A."/>
            <person name="Ortiz-Santana B."/>
            <person name="Ovrebo C."/>
            <person name="Racz N."/>
            <person name="Riley R."/>
            <person name="Savchenko A."/>
            <person name="Shiryaev A."/>
            <person name="Soop K."/>
            <person name="Spirin V."/>
            <person name="Szebenyi C."/>
            <person name="Tomsovsky M."/>
            <person name="Tulloss R.E."/>
            <person name="Uehling J."/>
            <person name="Grigoriev I.V."/>
            <person name="Vagvolgyi C."/>
            <person name="Papp T."/>
            <person name="Martin F.M."/>
            <person name="Miettinen O."/>
            <person name="Hibbett D.S."/>
            <person name="Nagy L.G."/>
        </authorList>
    </citation>
    <scope>NUCLEOTIDE SEQUENCE [LARGE SCALE GENOMIC DNA]</scope>
    <source>
        <strain evidence="2 3">HHB13444</strain>
    </source>
</reference>
<dbReference type="AlphaFoldDB" id="A0A5C3P5Z3"/>
<keyword evidence="1" id="KW-0472">Membrane</keyword>
<evidence type="ECO:0000256" key="1">
    <source>
        <dbReference type="SAM" id="Phobius"/>
    </source>
</evidence>
<keyword evidence="3" id="KW-1185">Reference proteome</keyword>
<evidence type="ECO:0000313" key="3">
    <source>
        <dbReference type="Proteomes" id="UP000308197"/>
    </source>
</evidence>
<dbReference type="EMBL" id="ML211317">
    <property type="protein sequence ID" value="TFK84429.1"/>
    <property type="molecule type" value="Genomic_DNA"/>
</dbReference>
<dbReference type="InParanoid" id="A0A5C3P5Z3"/>
<evidence type="ECO:0000313" key="2">
    <source>
        <dbReference type="EMBL" id="TFK84429.1"/>
    </source>
</evidence>